<evidence type="ECO:0000256" key="1">
    <source>
        <dbReference type="SAM" id="MobiDB-lite"/>
    </source>
</evidence>
<dbReference type="AlphaFoldDB" id="A0AAD7VYL5"/>
<organism evidence="2 3">
    <name type="scientific">Aldrovandia affinis</name>
    <dbReference type="NCBI Taxonomy" id="143900"/>
    <lineage>
        <taxon>Eukaryota</taxon>
        <taxon>Metazoa</taxon>
        <taxon>Chordata</taxon>
        <taxon>Craniata</taxon>
        <taxon>Vertebrata</taxon>
        <taxon>Euteleostomi</taxon>
        <taxon>Actinopterygii</taxon>
        <taxon>Neopterygii</taxon>
        <taxon>Teleostei</taxon>
        <taxon>Notacanthiformes</taxon>
        <taxon>Halosauridae</taxon>
        <taxon>Aldrovandia</taxon>
    </lineage>
</organism>
<evidence type="ECO:0000313" key="2">
    <source>
        <dbReference type="EMBL" id="KAJ8358377.1"/>
    </source>
</evidence>
<sequence>MTQNIPPSYVRTTLEEKKKTVPCRRGHTFGEELGRQIRRSNEGRGFPRTGRTGALFPRDPAVQPTGLRA</sequence>
<feature type="compositionally biased region" description="Basic and acidic residues" evidence="1">
    <location>
        <begin position="28"/>
        <end position="42"/>
    </location>
</feature>
<dbReference type="Proteomes" id="UP001221898">
    <property type="component" value="Unassembled WGS sequence"/>
</dbReference>
<gene>
    <name evidence="2" type="ORF">AAFF_G00011590</name>
</gene>
<proteinExistence type="predicted"/>
<keyword evidence="3" id="KW-1185">Reference proteome</keyword>
<name>A0AAD7VYL5_9TELE</name>
<reference evidence="2" key="1">
    <citation type="journal article" date="2023" name="Science">
        <title>Genome structures resolve the early diversification of teleost fishes.</title>
        <authorList>
            <person name="Parey E."/>
            <person name="Louis A."/>
            <person name="Montfort J."/>
            <person name="Bouchez O."/>
            <person name="Roques C."/>
            <person name="Iampietro C."/>
            <person name="Lluch J."/>
            <person name="Castinel A."/>
            <person name="Donnadieu C."/>
            <person name="Desvignes T."/>
            <person name="Floi Bucao C."/>
            <person name="Jouanno E."/>
            <person name="Wen M."/>
            <person name="Mejri S."/>
            <person name="Dirks R."/>
            <person name="Jansen H."/>
            <person name="Henkel C."/>
            <person name="Chen W.J."/>
            <person name="Zahm M."/>
            <person name="Cabau C."/>
            <person name="Klopp C."/>
            <person name="Thompson A.W."/>
            <person name="Robinson-Rechavi M."/>
            <person name="Braasch I."/>
            <person name="Lecointre G."/>
            <person name="Bobe J."/>
            <person name="Postlethwait J.H."/>
            <person name="Berthelot C."/>
            <person name="Roest Crollius H."/>
            <person name="Guiguen Y."/>
        </authorList>
    </citation>
    <scope>NUCLEOTIDE SEQUENCE</scope>
    <source>
        <strain evidence="2">NC1722</strain>
    </source>
</reference>
<accession>A0AAD7VYL5</accession>
<comment type="caution">
    <text evidence="2">The sequence shown here is derived from an EMBL/GenBank/DDBJ whole genome shotgun (WGS) entry which is preliminary data.</text>
</comment>
<dbReference type="EMBL" id="JAINUG010001014">
    <property type="protein sequence ID" value="KAJ8358377.1"/>
    <property type="molecule type" value="Genomic_DNA"/>
</dbReference>
<evidence type="ECO:0000313" key="3">
    <source>
        <dbReference type="Proteomes" id="UP001221898"/>
    </source>
</evidence>
<protein>
    <submittedName>
        <fullName evidence="2">Uncharacterized protein</fullName>
    </submittedName>
</protein>
<feature type="region of interest" description="Disordered" evidence="1">
    <location>
        <begin position="16"/>
        <end position="69"/>
    </location>
</feature>